<dbReference type="EMBL" id="JAODUO010000228">
    <property type="protein sequence ID" value="KAK2185614.1"/>
    <property type="molecule type" value="Genomic_DNA"/>
</dbReference>
<dbReference type="Pfam" id="PF19421">
    <property type="entry name" value="Fry_C"/>
    <property type="match status" value="1"/>
</dbReference>
<reference evidence="2" key="1">
    <citation type="journal article" date="2023" name="Mol. Biol. Evol.">
        <title>Third-Generation Sequencing Reveals the Adaptive Role of the Epigenome in Three Deep-Sea Polychaetes.</title>
        <authorList>
            <person name="Perez M."/>
            <person name="Aroh O."/>
            <person name="Sun Y."/>
            <person name="Lan Y."/>
            <person name="Juniper S.K."/>
            <person name="Young C.R."/>
            <person name="Angers B."/>
            <person name="Qian P.Y."/>
        </authorList>
    </citation>
    <scope>NUCLEOTIDE SEQUENCE</scope>
    <source>
        <strain evidence="2">R07B-5</strain>
    </source>
</reference>
<evidence type="ECO:0000259" key="1">
    <source>
        <dbReference type="Pfam" id="PF19421"/>
    </source>
</evidence>
<evidence type="ECO:0000313" key="3">
    <source>
        <dbReference type="Proteomes" id="UP001209878"/>
    </source>
</evidence>
<dbReference type="AlphaFoldDB" id="A0AAD9UDR1"/>
<gene>
    <name evidence="2" type="ORF">NP493_229g01006</name>
</gene>
<feature type="domain" description="Protein furry C-terminal" evidence="1">
    <location>
        <begin position="22"/>
        <end position="163"/>
    </location>
</feature>
<protein>
    <recommendedName>
        <fullName evidence="1">Protein furry C-terminal domain-containing protein</fullName>
    </recommendedName>
</protein>
<sequence>MRPREVELLFRFASHSLHSIESEVDMIDLSPTSSSPSSAGLTYIVMSSNDDIEDVWRGHVNRVMTDNSGTHAVNTFHLFARLFQETRHCIDSVTKDACTHLARSNTTKSLATQLLALLELLTTEMECPLVFVDTEAMMACHLVEKHKFCLLEIHESYETYLMRR</sequence>
<comment type="caution">
    <text evidence="2">The sequence shown here is derived from an EMBL/GenBank/DDBJ whole genome shotgun (WGS) entry which is preliminary data.</text>
</comment>
<dbReference type="InterPro" id="IPR045842">
    <property type="entry name" value="Fry_C"/>
</dbReference>
<organism evidence="2 3">
    <name type="scientific">Ridgeia piscesae</name>
    <name type="common">Tubeworm</name>
    <dbReference type="NCBI Taxonomy" id="27915"/>
    <lineage>
        <taxon>Eukaryota</taxon>
        <taxon>Metazoa</taxon>
        <taxon>Spiralia</taxon>
        <taxon>Lophotrochozoa</taxon>
        <taxon>Annelida</taxon>
        <taxon>Polychaeta</taxon>
        <taxon>Sedentaria</taxon>
        <taxon>Canalipalpata</taxon>
        <taxon>Sabellida</taxon>
        <taxon>Siboglinidae</taxon>
        <taxon>Ridgeia</taxon>
    </lineage>
</organism>
<evidence type="ECO:0000313" key="2">
    <source>
        <dbReference type="EMBL" id="KAK2185614.1"/>
    </source>
</evidence>
<name>A0AAD9UDR1_RIDPI</name>
<proteinExistence type="predicted"/>
<accession>A0AAD9UDR1</accession>
<keyword evidence="3" id="KW-1185">Reference proteome</keyword>
<dbReference type="Proteomes" id="UP001209878">
    <property type="component" value="Unassembled WGS sequence"/>
</dbReference>